<dbReference type="EMBL" id="JAENRR010000014">
    <property type="protein sequence ID" value="MBK3517292.1"/>
    <property type="molecule type" value="Genomic_DNA"/>
</dbReference>
<proteinExistence type="predicted"/>
<accession>A0ABS1HHY9</accession>
<name>A0ABS1HHY9_9BACT</name>
<dbReference type="InterPro" id="IPR046228">
    <property type="entry name" value="DUF6261"/>
</dbReference>
<protein>
    <submittedName>
        <fullName evidence="1">Uncharacterized protein</fullName>
    </submittedName>
</protein>
<reference evidence="1 2" key="1">
    <citation type="submission" date="2021-01" db="EMBL/GenBank/DDBJ databases">
        <title>Carboxyliciviraga sp.nov., isolated from coastal sediments.</title>
        <authorList>
            <person name="Lu D."/>
            <person name="Zhang T."/>
        </authorList>
    </citation>
    <scope>NUCLEOTIDE SEQUENCE [LARGE SCALE GENOMIC DNA]</scope>
    <source>
        <strain evidence="1 2">N1Y132</strain>
    </source>
</reference>
<keyword evidence="2" id="KW-1185">Reference proteome</keyword>
<dbReference type="RefSeq" id="WP_200464519.1">
    <property type="nucleotide sequence ID" value="NZ_JAENRR010000014.1"/>
</dbReference>
<comment type="caution">
    <text evidence="1">The sequence shown here is derived from an EMBL/GenBank/DDBJ whole genome shotgun (WGS) entry which is preliminary data.</text>
</comment>
<dbReference type="Proteomes" id="UP000605676">
    <property type="component" value="Unassembled WGS sequence"/>
</dbReference>
<sequence length="243" mass="26671">MKIEKLMQRSYNGEVATVTESILKAAATKALGDDSFLSGVLEKMGNEEENLSYAIRQDKAVSELETADDKREKPLRALYNLSSGYLYHPDETISAAAHTVCTVLDKYPLSELLRANYAQESALIESLLKDLEAEDVKAAIALLTGVAETVVAIRTAQDAFTSTFIAYSEAKARHNNKDTATKLKSALLKLINNELVIYLRAMAIAATDTYGDFAAATAQIIADNNDKVRKRINKKDSVETEEN</sequence>
<evidence type="ECO:0000313" key="2">
    <source>
        <dbReference type="Proteomes" id="UP000605676"/>
    </source>
</evidence>
<evidence type="ECO:0000313" key="1">
    <source>
        <dbReference type="EMBL" id="MBK3517292.1"/>
    </source>
</evidence>
<gene>
    <name evidence="1" type="ORF">JIV24_08070</name>
</gene>
<dbReference type="Pfam" id="PF19775">
    <property type="entry name" value="DUF6261"/>
    <property type="match status" value="1"/>
</dbReference>
<organism evidence="1 2">
    <name type="scientific">Carboxylicivirga marina</name>
    <dbReference type="NCBI Taxonomy" id="2800988"/>
    <lineage>
        <taxon>Bacteria</taxon>
        <taxon>Pseudomonadati</taxon>
        <taxon>Bacteroidota</taxon>
        <taxon>Bacteroidia</taxon>
        <taxon>Marinilabiliales</taxon>
        <taxon>Marinilabiliaceae</taxon>
        <taxon>Carboxylicivirga</taxon>
    </lineage>
</organism>